<accession>A0A1G7UFM7</accession>
<keyword evidence="1" id="KW-0472">Membrane</keyword>
<dbReference type="Proteomes" id="UP000198656">
    <property type="component" value="Unassembled WGS sequence"/>
</dbReference>
<feature type="transmembrane region" description="Helical" evidence="1">
    <location>
        <begin position="9"/>
        <end position="26"/>
    </location>
</feature>
<keyword evidence="3" id="KW-1185">Reference proteome</keyword>
<dbReference type="AlphaFoldDB" id="A0A1G7UFM7"/>
<proteinExistence type="predicted"/>
<dbReference type="EMBL" id="FNCP01000003">
    <property type="protein sequence ID" value="SDG46081.1"/>
    <property type="molecule type" value="Genomic_DNA"/>
</dbReference>
<evidence type="ECO:0000313" key="3">
    <source>
        <dbReference type="Proteomes" id="UP000198656"/>
    </source>
</evidence>
<name>A0A1G7UFM7_9FIRM</name>
<keyword evidence="1" id="KW-1133">Transmembrane helix</keyword>
<evidence type="ECO:0000256" key="1">
    <source>
        <dbReference type="SAM" id="Phobius"/>
    </source>
</evidence>
<dbReference type="RefSeq" id="WP_345788509.1">
    <property type="nucleotide sequence ID" value="NZ_FNCP01000003.1"/>
</dbReference>
<organism evidence="2 3">
    <name type="scientific">Desulfosporosinus hippei DSM 8344</name>
    <dbReference type="NCBI Taxonomy" id="1121419"/>
    <lineage>
        <taxon>Bacteria</taxon>
        <taxon>Bacillati</taxon>
        <taxon>Bacillota</taxon>
        <taxon>Clostridia</taxon>
        <taxon>Eubacteriales</taxon>
        <taxon>Desulfitobacteriaceae</taxon>
        <taxon>Desulfosporosinus</taxon>
    </lineage>
</organism>
<reference evidence="3" key="1">
    <citation type="submission" date="2016-10" db="EMBL/GenBank/DDBJ databases">
        <authorList>
            <person name="Varghese N."/>
            <person name="Submissions S."/>
        </authorList>
    </citation>
    <scope>NUCLEOTIDE SEQUENCE [LARGE SCALE GENOMIC DNA]</scope>
    <source>
        <strain evidence="3">DSM 8344</strain>
    </source>
</reference>
<evidence type="ECO:0000313" key="2">
    <source>
        <dbReference type="EMBL" id="SDG46081.1"/>
    </source>
</evidence>
<dbReference type="STRING" id="1121419.SAMN05443529_103124"/>
<gene>
    <name evidence="2" type="ORF">SAMN05443529_103124</name>
</gene>
<keyword evidence="1" id="KW-0812">Transmembrane</keyword>
<sequence length="88" mass="9866">MMIVSRDHITGFAVGVGVSALAYYLYKKNEDKVDQLLRDRGIEIPVSAKKDFNSMTLEELVGQKEHIEDLIAEKEMINNQLSVAAPTE</sequence>
<protein>
    <submittedName>
        <fullName evidence="2">Uncharacterized protein</fullName>
    </submittedName>
</protein>